<evidence type="ECO:0000313" key="1">
    <source>
        <dbReference type="EMBL" id="KAK2949437.1"/>
    </source>
</evidence>
<dbReference type="EMBL" id="JARBJD010000156">
    <property type="protein sequence ID" value="KAK2949437.1"/>
    <property type="molecule type" value="Genomic_DNA"/>
</dbReference>
<dbReference type="Proteomes" id="UP001281761">
    <property type="component" value="Unassembled WGS sequence"/>
</dbReference>
<sequence>MVPVTYLWLDAALQNAERGGNSNRFRLVSSTSIRTFTLFDMSSVPNPRQEAWFPLKGCASLTSVNEDDQVDTYDFAHYNKSVEVYWDQFQNTSSFDEKAPGTMSRFEKTS</sequence>
<proteinExistence type="predicted"/>
<reference evidence="1 2" key="1">
    <citation type="journal article" date="2022" name="bioRxiv">
        <title>Genomics of Preaxostyla Flagellates Illuminates Evolutionary Transitions and the Path Towards Mitochondrial Loss.</title>
        <authorList>
            <person name="Novak L.V.F."/>
            <person name="Treitli S.C."/>
            <person name="Pyrih J."/>
            <person name="Halakuc P."/>
            <person name="Pipaliya S.V."/>
            <person name="Vacek V."/>
            <person name="Brzon O."/>
            <person name="Soukal P."/>
            <person name="Eme L."/>
            <person name="Dacks J.B."/>
            <person name="Karnkowska A."/>
            <person name="Elias M."/>
            <person name="Hampl V."/>
        </authorList>
    </citation>
    <scope>NUCLEOTIDE SEQUENCE [LARGE SCALE GENOMIC DNA]</scope>
    <source>
        <strain evidence="1">NAU3</strain>
        <tissue evidence="1">Gut</tissue>
    </source>
</reference>
<gene>
    <name evidence="1" type="ORF">BLNAU_15633</name>
</gene>
<comment type="caution">
    <text evidence="1">The sequence shown here is derived from an EMBL/GenBank/DDBJ whole genome shotgun (WGS) entry which is preliminary data.</text>
</comment>
<keyword evidence="2" id="KW-1185">Reference proteome</keyword>
<name>A0ABQ9XFN1_9EUKA</name>
<accession>A0ABQ9XFN1</accession>
<organism evidence="1 2">
    <name type="scientific">Blattamonas nauphoetae</name>
    <dbReference type="NCBI Taxonomy" id="2049346"/>
    <lineage>
        <taxon>Eukaryota</taxon>
        <taxon>Metamonada</taxon>
        <taxon>Preaxostyla</taxon>
        <taxon>Oxymonadida</taxon>
        <taxon>Blattamonas</taxon>
    </lineage>
</organism>
<protein>
    <submittedName>
        <fullName evidence="1">Uncharacterized protein</fullName>
    </submittedName>
</protein>
<evidence type="ECO:0000313" key="2">
    <source>
        <dbReference type="Proteomes" id="UP001281761"/>
    </source>
</evidence>